<evidence type="ECO:0000313" key="3">
    <source>
        <dbReference type="Proteomes" id="UP000190162"/>
    </source>
</evidence>
<accession>A0A1T4UIS9</accession>
<dbReference type="EMBL" id="FUXU01000018">
    <property type="protein sequence ID" value="SKA52583.1"/>
    <property type="molecule type" value="Genomic_DNA"/>
</dbReference>
<proteinExistence type="predicted"/>
<reference evidence="3" key="1">
    <citation type="submission" date="2017-02" db="EMBL/GenBank/DDBJ databases">
        <authorList>
            <person name="Varghese N."/>
            <person name="Submissions S."/>
        </authorList>
    </citation>
    <scope>NUCLEOTIDE SEQUENCE [LARGE SCALE GENOMIC DNA]</scope>
    <source>
        <strain evidence="3">DSM 22720</strain>
    </source>
</reference>
<organism evidence="2 3">
    <name type="scientific">Enterovibrio nigricans DSM 22720</name>
    <dbReference type="NCBI Taxonomy" id="1121868"/>
    <lineage>
        <taxon>Bacteria</taxon>
        <taxon>Pseudomonadati</taxon>
        <taxon>Pseudomonadota</taxon>
        <taxon>Gammaproteobacteria</taxon>
        <taxon>Vibrionales</taxon>
        <taxon>Vibrionaceae</taxon>
        <taxon>Enterovibrio</taxon>
    </lineage>
</organism>
<evidence type="ECO:0000313" key="2">
    <source>
        <dbReference type="EMBL" id="SKA52583.1"/>
    </source>
</evidence>
<name>A0A1T4UIS9_9GAMM</name>
<evidence type="ECO:0000256" key="1">
    <source>
        <dbReference type="SAM" id="SignalP"/>
    </source>
</evidence>
<gene>
    <name evidence="2" type="ORF">SAMN02745132_01831</name>
</gene>
<dbReference type="AlphaFoldDB" id="A0A1T4UIS9"/>
<feature type="chain" id="PRO_5012188329" evidence="1">
    <location>
        <begin position="23"/>
        <end position="179"/>
    </location>
</feature>
<protein>
    <submittedName>
        <fullName evidence="2">Uncharacterized protein</fullName>
    </submittedName>
</protein>
<keyword evidence="3" id="KW-1185">Reference proteome</keyword>
<dbReference type="Proteomes" id="UP000190162">
    <property type="component" value="Unassembled WGS sequence"/>
</dbReference>
<keyword evidence="1" id="KW-0732">Signal</keyword>
<feature type="signal peptide" evidence="1">
    <location>
        <begin position="1"/>
        <end position="22"/>
    </location>
</feature>
<sequence length="179" mass="20831">MMLKKIFLFSVMIGALSGTTYAGDVNNLQTCEKHGKKSKTMSKDEAMLVKNFINDFEDKVDENGYYNFDYSNNHFQKVCEGAPGFEMFGSCVKQQKEKPNKKVLFIYKKKPDLYVAIHIPYSYKQLRSEGIVGNKAVCREPEKRRLDFVKCVQTFIKENPAMITYKKRKIERAEYPYAQ</sequence>